<protein>
    <submittedName>
        <fullName evidence="1">Uncharacterized protein</fullName>
    </submittedName>
</protein>
<dbReference type="EMBL" id="PP848842">
    <property type="protein sequence ID" value="XCG96121.1"/>
    <property type="molecule type" value="Genomic_DNA"/>
</dbReference>
<organism evidence="1">
    <name type="scientific">Klebsiella phage vB_Kpn16-P2</name>
    <dbReference type="NCBI Taxonomy" id="3230846"/>
    <lineage>
        <taxon>Viruses</taxon>
    </lineage>
</organism>
<name>A0AAU8EC18_9VIRU</name>
<accession>A0AAU8EC18</accession>
<proteinExistence type="predicted"/>
<evidence type="ECO:0000313" key="1">
    <source>
        <dbReference type="EMBL" id="XCG96121.1"/>
    </source>
</evidence>
<reference evidence="1" key="1">
    <citation type="submission" date="2024-05" db="EMBL/GenBank/DDBJ databases">
        <authorList>
            <person name="Ferriol-Gonzalez C."/>
            <person name="Concha-Eloko R."/>
            <person name="Bernabeu-Gimeno M."/>
            <person name="Fernandez-Cuenca F."/>
            <person name="Canada-Garcia J.E."/>
            <person name="Garcia-Cobos S."/>
            <person name="Sanjuan R."/>
            <person name="Domingo-Calap P."/>
        </authorList>
    </citation>
    <scope>NUCLEOTIDE SEQUENCE</scope>
</reference>
<sequence>MPKGKKEMRLFFTLDSDTSQYSEIDIKKLTLMEGDTIVVTSEESLAYMQGKILIDNLQHVSVKLVTKTAKIIKPVSAIVFYEKIPESISIDRDVGAGNVAVSIVY</sequence>
<gene>
    <name evidence="1" type="ORF">vBKpn16P2_6</name>
</gene>